<accession>A0A9Q1GTF9</accession>
<reference evidence="4" key="1">
    <citation type="submission" date="2022-04" db="EMBL/GenBank/DDBJ databases">
        <title>Carnegiea gigantea Genome sequencing and assembly v2.</title>
        <authorList>
            <person name="Copetti D."/>
            <person name="Sanderson M.J."/>
            <person name="Burquez A."/>
            <person name="Wojciechowski M.F."/>
        </authorList>
    </citation>
    <scope>NUCLEOTIDE SEQUENCE</scope>
    <source>
        <strain evidence="4">SGP5-SGP5p</strain>
        <tissue evidence="4">Aerial part</tissue>
    </source>
</reference>
<keyword evidence="5" id="KW-1185">Reference proteome</keyword>
<keyword evidence="2" id="KW-0806">Transcription termination</keyword>
<dbReference type="OrthoDB" id="637682at2759"/>
<dbReference type="Pfam" id="PF02536">
    <property type="entry name" value="mTERF"/>
    <property type="match status" value="2"/>
</dbReference>
<gene>
    <name evidence="4" type="ORF">Cgig2_018956</name>
</gene>
<organism evidence="4 5">
    <name type="scientific">Carnegiea gigantea</name>
    <dbReference type="NCBI Taxonomy" id="171969"/>
    <lineage>
        <taxon>Eukaryota</taxon>
        <taxon>Viridiplantae</taxon>
        <taxon>Streptophyta</taxon>
        <taxon>Embryophyta</taxon>
        <taxon>Tracheophyta</taxon>
        <taxon>Spermatophyta</taxon>
        <taxon>Magnoliopsida</taxon>
        <taxon>eudicotyledons</taxon>
        <taxon>Gunneridae</taxon>
        <taxon>Pentapetalae</taxon>
        <taxon>Caryophyllales</taxon>
        <taxon>Cactineae</taxon>
        <taxon>Cactaceae</taxon>
        <taxon>Cactoideae</taxon>
        <taxon>Echinocereeae</taxon>
        <taxon>Carnegiea</taxon>
    </lineage>
</organism>
<keyword evidence="2" id="KW-0804">Transcription</keyword>
<dbReference type="FunFam" id="1.25.70.10:FF:000026">
    <property type="entry name" value="Mitochondrial transcription termination factor family protein"/>
    <property type="match status" value="1"/>
</dbReference>
<evidence type="ECO:0000256" key="2">
    <source>
        <dbReference type="ARBA" id="ARBA00022472"/>
    </source>
</evidence>
<dbReference type="PANTHER" id="PTHR13068">
    <property type="entry name" value="CGI-12 PROTEIN-RELATED"/>
    <property type="match status" value="1"/>
</dbReference>
<keyword evidence="3" id="KW-0809">Transit peptide</keyword>
<keyword evidence="2" id="KW-0805">Transcription regulation</keyword>
<protein>
    <submittedName>
        <fullName evidence="4">Uncharacterized protein</fullName>
    </submittedName>
</protein>
<dbReference type="AlphaFoldDB" id="A0A9Q1GTF9"/>
<dbReference type="SMART" id="SM00733">
    <property type="entry name" value="Mterf"/>
    <property type="match status" value="7"/>
</dbReference>
<sequence>MKCQAHLFRNFLGIQRRISILWDYGCIQTPNLQAFFFSTRAATTCIVEDVRECPKDAAQVFRKWGCSENDINKVFSRQPSLRKANGSDLESKLNFLSELGLRSSDLVKMITCRPRFLNCGLNRYFDARVEELRTLFGSTELFLKAIVRNPSLLIYDFEKTLKPVISLYEGMGINRSDLISMLLTRPTLFSRTNMSEEKLDYIRRMGVSKESKMYKYVVTIMGVSRIETICEKVANLEKFGFSEDEVLQLFGRSPLLMTLSLDKVQRNMTFVLGTMKLPAKSVLVYPLLLYSSLEVLLKPRVLLARKIQGMGLSPWIDGTKMFRALRMSEQRFLKVYVMCHEENIKDELLDYYRTTKCIKRLAVASRKTCYANVVKIDEKF</sequence>
<comment type="caution">
    <text evidence="4">The sequence shown here is derived from an EMBL/GenBank/DDBJ whole genome shotgun (WGS) entry which is preliminary data.</text>
</comment>
<dbReference type="GO" id="GO:0006353">
    <property type="term" value="P:DNA-templated transcription termination"/>
    <property type="evidence" value="ECO:0007669"/>
    <property type="project" value="UniProtKB-KW"/>
</dbReference>
<dbReference type="InterPro" id="IPR038538">
    <property type="entry name" value="MTERF_sf"/>
</dbReference>
<dbReference type="EMBL" id="JAKOGI010001577">
    <property type="protein sequence ID" value="KAJ8424944.1"/>
    <property type="molecule type" value="Genomic_DNA"/>
</dbReference>
<dbReference type="Proteomes" id="UP001153076">
    <property type="component" value="Unassembled WGS sequence"/>
</dbReference>
<evidence type="ECO:0000256" key="3">
    <source>
        <dbReference type="ARBA" id="ARBA00022946"/>
    </source>
</evidence>
<dbReference type="Gene3D" id="1.25.70.10">
    <property type="entry name" value="Transcription termination factor 3, mitochondrial"/>
    <property type="match status" value="1"/>
</dbReference>
<dbReference type="GO" id="GO:0003676">
    <property type="term" value="F:nucleic acid binding"/>
    <property type="evidence" value="ECO:0007669"/>
    <property type="project" value="InterPro"/>
</dbReference>
<comment type="similarity">
    <text evidence="1">Belongs to the mTERF family.</text>
</comment>
<name>A0A9Q1GTF9_9CARY</name>
<evidence type="ECO:0000313" key="5">
    <source>
        <dbReference type="Proteomes" id="UP001153076"/>
    </source>
</evidence>
<dbReference type="InterPro" id="IPR003690">
    <property type="entry name" value="MTERF"/>
</dbReference>
<proteinExistence type="inferred from homology"/>
<evidence type="ECO:0000256" key="1">
    <source>
        <dbReference type="ARBA" id="ARBA00007692"/>
    </source>
</evidence>
<dbReference type="PANTHER" id="PTHR13068:SF223">
    <property type="entry name" value="MITOCHONDRIAL TRANSCRIPTION TERMINATION FACTOR FAMILY PROTEIN"/>
    <property type="match status" value="1"/>
</dbReference>
<evidence type="ECO:0000313" key="4">
    <source>
        <dbReference type="EMBL" id="KAJ8424944.1"/>
    </source>
</evidence>